<dbReference type="InParanoid" id="A0A7L9FGH9"/>
<dbReference type="AlphaFoldDB" id="A0A7L9FGH9"/>
<dbReference type="FunCoup" id="A0A7L9FGH9">
    <property type="interactions" value="27"/>
</dbReference>
<dbReference type="PANTHER" id="PTHR43755">
    <property type="match status" value="1"/>
</dbReference>
<accession>A0A7L9FGH9</accession>
<protein>
    <submittedName>
        <fullName evidence="2">NAD(P)/FAD-dependent oxidoreductase</fullName>
    </submittedName>
</protein>
<dbReference type="SUPFAM" id="SSF51905">
    <property type="entry name" value="FAD/NAD(P)-binding domain"/>
    <property type="match status" value="2"/>
</dbReference>
<gene>
    <name evidence="2" type="ORF">IG193_08275</name>
</gene>
<dbReference type="InterPro" id="IPR052541">
    <property type="entry name" value="SQRD"/>
</dbReference>
<dbReference type="GO" id="GO:0016491">
    <property type="term" value="F:oxidoreductase activity"/>
    <property type="evidence" value="ECO:0007669"/>
    <property type="project" value="InterPro"/>
</dbReference>
<dbReference type="PANTHER" id="PTHR43755:SF1">
    <property type="entry name" value="FAD-DEPENDENT PYRIDINE NUCLEOTIDE-DISULPHIDE OXIDOREDUCTASE"/>
    <property type="match status" value="1"/>
</dbReference>
<evidence type="ECO:0000259" key="1">
    <source>
        <dbReference type="Pfam" id="PF07992"/>
    </source>
</evidence>
<name>A0A7L9FGH9_9CREN</name>
<keyword evidence="3" id="KW-1185">Reference proteome</keyword>
<dbReference type="Gene3D" id="3.50.50.60">
    <property type="entry name" value="FAD/NAD(P)-binding domain"/>
    <property type="match status" value="2"/>
</dbReference>
<evidence type="ECO:0000313" key="3">
    <source>
        <dbReference type="Proteomes" id="UP000594121"/>
    </source>
</evidence>
<feature type="domain" description="FAD/NAD(P)-binding" evidence="1">
    <location>
        <begin position="4"/>
        <end position="120"/>
    </location>
</feature>
<dbReference type="InterPro" id="IPR023753">
    <property type="entry name" value="FAD/NAD-binding_dom"/>
</dbReference>
<proteinExistence type="predicted"/>
<evidence type="ECO:0000313" key="2">
    <source>
        <dbReference type="EMBL" id="QOJ78731.1"/>
    </source>
</evidence>
<sequence length="394" mass="43654">MANRVIIVGGGGGGAILANLLQPHGFDVTVIDKSTSHFFQPGNLWIAFKGVSPEKFLRPIPSLLKKGVNYVNDEVVSVDLNERRVTTRSGRSYEYDFVVLASGAELDYSAVPGHRELLERFGDFYSSPENSLKLWNTLRGLKEGSFVIGVADPIYKCPPGPHKGAFLASELLRSRGLAGKVKVVLAVPVPHAYPSKTVADILEPELKERGVEIHTFFTVNEVDNRENRLVSLEGEDIKFNVAVVVPPHRGPSYNISPAEVKDQSSYVKIDKYTSNVQGFDDAYAIGDCTNAPTSKSGVTAHLQAEVVAARLLGYDARYSGRTNCPIITDGKGTFVISDYDHPPIKVRLSRFKRLMEDLFVATYWSAVKYPEFWSPIFKAYFDATDEFIRRGEGW</sequence>
<reference evidence="2 3" key="1">
    <citation type="submission" date="2020-10" db="EMBL/GenBank/DDBJ databases">
        <title>Thermofilum lucidum 3507LT sp. nov. a novel member of Thermofilaceae family isolated from Chile hot spring, and proposal of description order Thermofilales.</title>
        <authorList>
            <person name="Zayulina K.S."/>
            <person name="Elcheninov A.G."/>
            <person name="Toshchakov S.V."/>
            <person name="Kublanov I.V."/>
        </authorList>
    </citation>
    <scope>NUCLEOTIDE SEQUENCE [LARGE SCALE GENOMIC DNA]</scope>
    <source>
        <strain evidence="2 3">3507LT</strain>
    </source>
</reference>
<dbReference type="EMBL" id="CP062310">
    <property type="protein sequence ID" value="QOJ78731.1"/>
    <property type="molecule type" value="Genomic_DNA"/>
</dbReference>
<dbReference type="InterPro" id="IPR036188">
    <property type="entry name" value="FAD/NAD-bd_sf"/>
</dbReference>
<dbReference type="Pfam" id="PF07992">
    <property type="entry name" value="Pyr_redox_2"/>
    <property type="match status" value="2"/>
</dbReference>
<dbReference type="Proteomes" id="UP000594121">
    <property type="component" value="Chromosome"/>
</dbReference>
<organism evidence="2 3">
    <name type="scientific">Infirmifilum lucidum</name>
    <dbReference type="NCBI Taxonomy" id="2776706"/>
    <lineage>
        <taxon>Archaea</taxon>
        <taxon>Thermoproteota</taxon>
        <taxon>Thermoprotei</taxon>
        <taxon>Thermofilales</taxon>
        <taxon>Thermofilaceae</taxon>
        <taxon>Infirmifilum</taxon>
    </lineage>
</organism>
<dbReference type="KEGG" id="thel:IG193_08275"/>
<feature type="domain" description="FAD/NAD(P)-binding" evidence="1">
    <location>
        <begin position="176"/>
        <end position="295"/>
    </location>
</feature>
<dbReference type="RefSeq" id="WP_192818703.1">
    <property type="nucleotide sequence ID" value="NZ_CP062310.1"/>
</dbReference>
<dbReference type="GeneID" id="59149885"/>